<feature type="domain" description="Response regulatory" evidence="8">
    <location>
        <begin position="448"/>
        <end position="567"/>
    </location>
</feature>
<dbReference type="EC" id="2.7.13.3" evidence="2"/>
<keyword evidence="6" id="KW-1133">Transmembrane helix</keyword>
<keyword evidence="6" id="KW-0472">Membrane</keyword>
<dbReference type="PROSITE" id="PS50109">
    <property type="entry name" value="HIS_KIN"/>
    <property type="match status" value="1"/>
</dbReference>
<feature type="transmembrane region" description="Helical" evidence="6">
    <location>
        <begin position="109"/>
        <end position="124"/>
    </location>
</feature>
<dbReference type="SUPFAM" id="SSF47384">
    <property type="entry name" value="Homodimeric domain of signal transducing histidine kinase"/>
    <property type="match status" value="1"/>
</dbReference>
<dbReference type="STRING" id="450851.PHZ_c2719"/>
<keyword evidence="9" id="KW-0808">Transferase</keyword>
<evidence type="ECO:0000313" key="10">
    <source>
        <dbReference type="Proteomes" id="UP000001868"/>
    </source>
</evidence>
<evidence type="ECO:0000256" key="5">
    <source>
        <dbReference type="PROSITE-ProRule" id="PRU00169"/>
    </source>
</evidence>
<feature type="modified residue" description="4-aspartylphosphate" evidence="5">
    <location>
        <position position="497"/>
    </location>
</feature>
<dbReference type="EMBL" id="CP000747">
    <property type="protein sequence ID" value="ACG79128.1"/>
    <property type="molecule type" value="Genomic_DNA"/>
</dbReference>
<evidence type="ECO:0000256" key="3">
    <source>
        <dbReference type="ARBA" id="ARBA00022553"/>
    </source>
</evidence>
<accession>B4RHT7</accession>
<dbReference type="PANTHER" id="PTHR45339">
    <property type="entry name" value="HYBRID SIGNAL TRANSDUCTION HISTIDINE KINASE J"/>
    <property type="match status" value="1"/>
</dbReference>
<reference evidence="9 10" key="1">
    <citation type="journal article" date="2008" name="BMC Genomics">
        <title>Complete genome of Phenylobacterium zucineum - a novel facultative intracellular bacterium isolated from human erythroleukemia cell line K562.</title>
        <authorList>
            <person name="Luo Y."/>
            <person name="Xu X."/>
            <person name="Ding Z."/>
            <person name="Liu Z."/>
            <person name="Zhang B."/>
            <person name="Yan Z."/>
            <person name="Sun J."/>
            <person name="Hu S."/>
            <person name="Hu X."/>
        </authorList>
    </citation>
    <scope>NUCLEOTIDE SEQUENCE [LARGE SCALE GENOMIC DNA]</scope>
    <source>
        <strain evidence="9 10">HLK1</strain>
    </source>
</reference>
<dbReference type="KEGG" id="pzu:PHZ_c2719"/>
<dbReference type="eggNOG" id="COG0784">
    <property type="taxonomic scope" value="Bacteria"/>
</dbReference>
<feature type="transmembrane region" description="Helical" evidence="6">
    <location>
        <begin position="51"/>
        <end position="72"/>
    </location>
</feature>
<dbReference type="RefSeq" id="WP_012523266.1">
    <property type="nucleotide sequence ID" value="NC_011144.1"/>
</dbReference>
<dbReference type="SMART" id="SM00448">
    <property type="entry name" value="REC"/>
    <property type="match status" value="1"/>
</dbReference>
<organism evidence="9 10">
    <name type="scientific">Phenylobacterium zucineum (strain HLK1)</name>
    <dbReference type="NCBI Taxonomy" id="450851"/>
    <lineage>
        <taxon>Bacteria</taxon>
        <taxon>Pseudomonadati</taxon>
        <taxon>Pseudomonadota</taxon>
        <taxon>Alphaproteobacteria</taxon>
        <taxon>Caulobacterales</taxon>
        <taxon>Caulobacteraceae</taxon>
        <taxon>Phenylobacterium</taxon>
    </lineage>
</organism>
<dbReference type="HOGENOM" id="CLU_000445_114_75_5"/>
<dbReference type="GO" id="GO:0000155">
    <property type="term" value="F:phosphorelay sensor kinase activity"/>
    <property type="evidence" value="ECO:0007669"/>
    <property type="project" value="InterPro"/>
</dbReference>
<protein>
    <recommendedName>
        <fullName evidence="2">histidine kinase</fullName>
        <ecNumber evidence="2">2.7.13.3</ecNumber>
    </recommendedName>
</protein>
<evidence type="ECO:0000313" key="9">
    <source>
        <dbReference type="EMBL" id="ACG79128.1"/>
    </source>
</evidence>
<evidence type="ECO:0000259" key="7">
    <source>
        <dbReference type="PROSITE" id="PS50109"/>
    </source>
</evidence>
<dbReference type="PANTHER" id="PTHR45339:SF1">
    <property type="entry name" value="HYBRID SIGNAL TRANSDUCTION HISTIDINE KINASE J"/>
    <property type="match status" value="1"/>
</dbReference>
<evidence type="ECO:0000256" key="4">
    <source>
        <dbReference type="ARBA" id="ARBA00023012"/>
    </source>
</evidence>
<sequence>MLSRNGQKGRIPSAYLAQAYAPVVSGAMLTGGVYYALIAVAHVFIEQGLSLAILPALAGVTSAALLLGCLYLRRTPPRMVRLELITLGAFGLVNANVVIHQFLTFDEGRLVYFTFVALISATAAPTRRTALFAVGGALAGMTVTGWRLGPAFIDLYAFMGLAAGFSALGISSLMRGVVSRAIEARLASERLSVEAVAASRAKSAFLATMSHEIRTPLNGVLGMVQVMERGRLGVRQRQHLAVIRESAGALMKVLNDVLDISKIEVGKLELHAQPFELGAFAEGIGRLYAVLAEERGLSFRLSVEDAGHGRLIGDEARLRQIVSNLLSNAVKFTPEGEVVVSFAADDRSLTCAVRDTGIGIPAAQQAVIFDKFTQVDDGAARSFEGTGLGLAICRDLVELMGGEILVASTPGEGSTFTFRVPLARTAEAGEAAAPAAPEPSALAERAPRILVVDDKPANQLVLKILLEQLGCECGFAGDGAEGVAAWAGEGWDAVLMDIHMPGMDGLDAAREIRARELAEGRPRTPLVAVTASVMAHEAEGYRVAGFDDVVPKPIELPLLVERLDALLSAAPAAAAPAVVAPADERRRA</sequence>
<evidence type="ECO:0000256" key="2">
    <source>
        <dbReference type="ARBA" id="ARBA00012438"/>
    </source>
</evidence>
<dbReference type="CDD" id="cd16922">
    <property type="entry name" value="HATPase_EvgS-ArcB-TorS-like"/>
    <property type="match status" value="1"/>
</dbReference>
<dbReference type="InterPro" id="IPR011006">
    <property type="entry name" value="CheY-like_superfamily"/>
</dbReference>
<evidence type="ECO:0000259" key="8">
    <source>
        <dbReference type="PROSITE" id="PS50110"/>
    </source>
</evidence>
<keyword evidence="10" id="KW-1185">Reference proteome</keyword>
<evidence type="ECO:0000256" key="1">
    <source>
        <dbReference type="ARBA" id="ARBA00000085"/>
    </source>
</evidence>
<feature type="transmembrane region" description="Helical" evidence="6">
    <location>
        <begin position="84"/>
        <end position="103"/>
    </location>
</feature>
<keyword evidence="6" id="KW-0812">Transmembrane</keyword>
<dbReference type="InterPro" id="IPR003661">
    <property type="entry name" value="HisK_dim/P_dom"/>
</dbReference>
<dbReference type="SMART" id="SM00387">
    <property type="entry name" value="HATPase_c"/>
    <property type="match status" value="1"/>
</dbReference>
<name>B4RHT7_PHEZH</name>
<dbReference type="InterPro" id="IPR004358">
    <property type="entry name" value="Sig_transdc_His_kin-like_C"/>
</dbReference>
<dbReference type="AlphaFoldDB" id="B4RHT7"/>
<comment type="catalytic activity">
    <reaction evidence="1">
        <text>ATP + protein L-histidine = ADP + protein N-phospho-L-histidine.</text>
        <dbReference type="EC" id="2.7.13.3"/>
    </reaction>
</comment>
<dbReference type="Gene3D" id="3.30.565.10">
    <property type="entry name" value="Histidine kinase-like ATPase, C-terminal domain"/>
    <property type="match status" value="1"/>
</dbReference>
<dbReference type="InterPro" id="IPR003594">
    <property type="entry name" value="HATPase_dom"/>
</dbReference>
<dbReference type="InterPro" id="IPR005467">
    <property type="entry name" value="His_kinase_dom"/>
</dbReference>
<feature type="transmembrane region" description="Helical" evidence="6">
    <location>
        <begin position="155"/>
        <end position="178"/>
    </location>
</feature>
<dbReference type="Gene3D" id="3.40.50.2300">
    <property type="match status" value="1"/>
</dbReference>
<dbReference type="Pfam" id="PF02518">
    <property type="entry name" value="HATPase_c"/>
    <property type="match status" value="1"/>
</dbReference>
<dbReference type="SUPFAM" id="SSF52172">
    <property type="entry name" value="CheY-like"/>
    <property type="match status" value="1"/>
</dbReference>
<gene>
    <name evidence="9" type="ordered locus">PHZ_c2719</name>
</gene>
<proteinExistence type="predicted"/>
<keyword evidence="4" id="KW-0902">Two-component regulatory system</keyword>
<feature type="transmembrane region" description="Helical" evidence="6">
    <location>
        <begin position="20"/>
        <end position="45"/>
    </location>
</feature>
<dbReference type="CDD" id="cd00082">
    <property type="entry name" value="HisKA"/>
    <property type="match status" value="1"/>
</dbReference>
<dbReference type="FunFam" id="3.30.565.10:FF:000010">
    <property type="entry name" value="Sensor histidine kinase RcsC"/>
    <property type="match status" value="1"/>
</dbReference>
<dbReference type="PRINTS" id="PR00344">
    <property type="entry name" value="BCTRLSENSOR"/>
</dbReference>
<dbReference type="Pfam" id="PF00512">
    <property type="entry name" value="HisKA"/>
    <property type="match status" value="1"/>
</dbReference>
<dbReference type="Proteomes" id="UP000001868">
    <property type="component" value="Chromosome"/>
</dbReference>
<dbReference type="InterPro" id="IPR036890">
    <property type="entry name" value="HATPase_C_sf"/>
</dbReference>
<feature type="domain" description="Histidine kinase" evidence="7">
    <location>
        <begin position="208"/>
        <end position="424"/>
    </location>
</feature>
<dbReference type="InterPro" id="IPR036097">
    <property type="entry name" value="HisK_dim/P_sf"/>
</dbReference>
<keyword evidence="9" id="KW-0418">Kinase</keyword>
<dbReference type="SUPFAM" id="SSF55874">
    <property type="entry name" value="ATPase domain of HSP90 chaperone/DNA topoisomerase II/histidine kinase"/>
    <property type="match status" value="1"/>
</dbReference>
<evidence type="ECO:0000256" key="6">
    <source>
        <dbReference type="SAM" id="Phobius"/>
    </source>
</evidence>
<dbReference type="CDD" id="cd17546">
    <property type="entry name" value="REC_hyHK_CKI1_RcsC-like"/>
    <property type="match status" value="1"/>
</dbReference>
<dbReference type="eggNOG" id="COG2205">
    <property type="taxonomic scope" value="Bacteria"/>
</dbReference>
<dbReference type="PROSITE" id="PS50110">
    <property type="entry name" value="RESPONSE_REGULATORY"/>
    <property type="match status" value="1"/>
</dbReference>
<dbReference type="OrthoDB" id="9801651at2"/>
<dbReference type="InterPro" id="IPR001789">
    <property type="entry name" value="Sig_transdc_resp-reg_receiver"/>
</dbReference>
<dbReference type="Pfam" id="PF00072">
    <property type="entry name" value="Response_reg"/>
    <property type="match status" value="1"/>
</dbReference>
<dbReference type="Gene3D" id="1.10.287.130">
    <property type="match status" value="1"/>
</dbReference>
<dbReference type="SMART" id="SM00388">
    <property type="entry name" value="HisKA"/>
    <property type="match status" value="1"/>
</dbReference>
<keyword evidence="3 5" id="KW-0597">Phosphoprotein</keyword>